<keyword evidence="3" id="KW-1185">Reference proteome</keyword>
<protein>
    <submittedName>
        <fullName evidence="2">Uncharacterized protein</fullName>
    </submittedName>
</protein>
<evidence type="ECO:0000313" key="2">
    <source>
        <dbReference type="EMBL" id="KAF9058951.1"/>
    </source>
</evidence>
<name>A0A9P5TXN4_9AGAR</name>
<feature type="compositionally biased region" description="Low complexity" evidence="1">
    <location>
        <begin position="179"/>
        <end position="192"/>
    </location>
</feature>
<reference evidence="2" key="1">
    <citation type="submission" date="2020-11" db="EMBL/GenBank/DDBJ databases">
        <authorList>
            <consortium name="DOE Joint Genome Institute"/>
            <person name="Ahrendt S."/>
            <person name="Riley R."/>
            <person name="Andreopoulos W."/>
            <person name="Labutti K."/>
            <person name="Pangilinan J."/>
            <person name="Ruiz-Duenas F.J."/>
            <person name="Barrasa J.M."/>
            <person name="Sanchez-Garcia M."/>
            <person name="Camarero S."/>
            <person name="Miyauchi S."/>
            <person name="Serrano A."/>
            <person name="Linde D."/>
            <person name="Babiker R."/>
            <person name="Drula E."/>
            <person name="Ayuso-Fernandez I."/>
            <person name="Pacheco R."/>
            <person name="Padilla G."/>
            <person name="Ferreira P."/>
            <person name="Barriuso J."/>
            <person name="Kellner H."/>
            <person name="Castanera R."/>
            <person name="Alfaro M."/>
            <person name="Ramirez L."/>
            <person name="Pisabarro A.G."/>
            <person name="Kuo A."/>
            <person name="Tritt A."/>
            <person name="Lipzen A."/>
            <person name="He G."/>
            <person name="Yan M."/>
            <person name="Ng V."/>
            <person name="Cullen D."/>
            <person name="Martin F."/>
            <person name="Rosso M.-N."/>
            <person name="Henrissat B."/>
            <person name="Hibbett D."/>
            <person name="Martinez A.T."/>
            <person name="Grigoriev I.V."/>
        </authorList>
    </citation>
    <scope>NUCLEOTIDE SEQUENCE</scope>
    <source>
        <strain evidence="2">AH 40177</strain>
    </source>
</reference>
<sequence length="270" mass="29256">MAVIATLEHQFVPVYSHSLIDWNELTYILSFSFSTNPPPVGVNKSYEILWNYSKGEAPNDSFAIEVHGEDGYLKSFGLFNSSGSTAASGPPISGYFFLPYKTEYMLGVYPNVSDSVAFFTEMFAVQDAIQDAASDLISFSSVRTASDDTISSAIRTTSSATEVSVASFAVTAADRTTSSSTWTSDETKSSSTQVPLSETTQSSTYAPTTDPFSPGRYHDRQLKTGLLPILPDENDMEMRIAHGSAPPSYITEEGKEVEYPPSSISVSLSI</sequence>
<evidence type="ECO:0000256" key="1">
    <source>
        <dbReference type="SAM" id="MobiDB-lite"/>
    </source>
</evidence>
<evidence type="ECO:0000313" key="3">
    <source>
        <dbReference type="Proteomes" id="UP000772434"/>
    </source>
</evidence>
<feature type="compositionally biased region" description="Polar residues" evidence="1">
    <location>
        <begin position="193"/>
        <end position="211"/>
    </location>
</feature>
<dbReference type="OrthoDB" id="3032361at2759"/>
<dbReference type="EMBL" id="JADNRY010000335">
    <property type="protein sequence ID" value="KAF9058951.1"/>
    <property type="molecule type" value="Genomic_DNA"/>
</dbReference>
<gene>
    <name evidence="2" type="ORF">BDP27DRAFT_1371998</name>
</gene>
<accession>A0A9P5TXN4</accession>
<feature type="region of interest" description="Disordered" evidence="1">
    <location>
        <begin position="179"/>
        <end position="219"/>
    </location>
</feature>
<feature type="region of interest" description="Disordered" evidence="1">
    <location>
        <begin position="245"/>
        <end position="270"/>
    </location>
</feature>
<dbReference type="AlphaFoldDB" id="A0A9P5TXN4"/>
<comment type="caution">
    <text evidence="2">The sequence shown here is derived from an EMBL/GenBank/DDBJ whole genome shotgun (WGS) entry which is preliminary data.</text>
</comment>
<organism evidence="2 3">
    <name type="scientific">Rhodocollybia butyracea</name>
    <dbReference type="NCBI Taxonomy" id="206335"/>
    <lineage>
        <taxon>Eukaryota</taxon>
        <taxon>Fungi</taxon>
        <taxon>Dikarya</taxon>
        <taxon>Basidiomycota</taxon>
        <taxon>Agaricomycotina</taxon>
        <taxon>Agaricomycetes</taxon>
        <taxon>Agaricomycetidae</taxon>
        <taxon>Agaricales</taxon>
        <taxon>Marasmiineae</taxon>
        <taxon>Omphalotaceae</taxon>
        <taxon>Rhodocollybia</taxon>
    </lineage>
</organism>
<dbReference type="Proteomes" id="UP000772434">
    <property type="component" value="Unassembled WGS sequence"/>
</dbReference>
<proteinExistence type="predicted"/>